<proteinExistence type="inferred from homology"/>
<keyword evidence="5 6" id="KW-0472">Membrane</keyword>
<keyword evidence="4 6" id="KW-1133">Transmembrane helix</keyword>
<evidence type="ECO:0000313" key="7">
    <source>
        <dbReference type="EMBL" id="OVA06436.1"/>
    </source>
</evidence>
<keyword evidence="8" id="KW-1185">Reference proteome</keyword>
<reference evidence="7 8" key="1">
    <citation type="journal article" date="2017" name="Mol. Plant">
        <title>The Genome of Medicinal Plant Macleaya cordata Provides New Insights into Benzylisoquinoline Alkaloids Metabolism.</title>
        <authorList>
            <person name="Liu X."/>
            <person name="Liu Y."/>
            <person name="Huang P."/>
            <person name="Ma Y."/>
            <person name="Qing Z."/>
            <person name="Tang Q."/>
            <person name="Cao H."/>
            <person name="Cheng P."/>
            <person name="Zheng Y."/>
            <person name="Yuan Z."/>
            <person name="Zhou Y."/>
            <person name="Liu J."/>
            <person name="Tang Z."/>
            <person name="Zhuo Y."/>
            <person name="Zhang Y."/>
            <person name="Yu L."/>
            <person name="Huang J."/>
            <person name="Yang P."/>
            <person name="Peng Q."/>
            <person name="Zhang J."/>
            <person name="Jiang W."/>
            <person name="Zhang Z."/>
            <person name="Lin K."/>
            <person name="Ro D.K."/>
            <person name="Chen X."/>
            <person name="Xiong X."/>
            <person name="Shang Y."/>
            <person name="Huang S."/>
            <person name="Zeng J."/>
        </authorList>
    </citation>
    <scope>NUCLEOTIDE SEQUENCE [LARGE SCALE GENOMIC DNA]</scope>
    <source>
        <strain evidence="8">cv. BLH2017</strain>
        <tissue evidence="7">Root</tissue>
    </source>
</reference>
<dbReference type="AlphaFoldDB" id="A0A200Q7I2"/>
<evidence type="ECO:0000256" key="1">
    <source>
        <dbReference type="ARBA" id="ARBA00004370"/>
    </source>
</evidence>
<dbReference type="STRING" id="56857.A0A200Q7I2"/>
<organism evidence="7 8">
    <name type="scientific">Macleaya cordata</name>
    <name type="common">Five-seeded plume-poppy</name>
    <name type="synonym">Bocconia cordata</name>
    <dbReference type="NCBI Taxonomy" id="56857"/>
    <lineage>
        <taxon>Eukaryota</taxon>
        <taxon>Viridiplantae</taxon>
        <taxon>Streptophyta</taxon>
        <taxon>Embryophyta</taxon>
        <taxon>Tracheophyta</taxon>
        <taxon>Spermatophyta</taxon>
        <taxon>Magnoliopsida</taxon>
        <taxon>Ranunculales</taxon>
        <taxon>Papaveraceae</taxon>
        <taxon>Papaveroideae</taxon>
        <taxon>Macleaya</taxon>
    </lineage>
</organism>
<gene>
    <name evidence="7" type="ORF">BVC80_479g9</name>
</gene>
<dbReference type="Proteomes" id="UP000195402">
    <property type="component" value="Unassembled WGS sequence"/>
</dbReference>
<comment type="similarity">
    <text evidence="2">Belongs to the tetraspanin (TM4SF) family.</text>
</comment>
<evidence type="ECO:0000256" key="4">
    <source>
        <dbReference type="ARBA" id="ARBA00022989"/>
    </source>
</evidence>
<dbReference type="OMA" id="TIRHSGC"/>
<dbReference type="EMBL" id="MVGT01002801">
    <property type="protein sequence ID" value="OVA06436.1"/>
    <property type="molecule type" value="Genomic_DNA"/>
</dbReference>
<dbReference type="OrthoDB" id="1926075at2759"/>
<dbReference type="PANTHER" id="PTHR32191">
    <property type="entry name" value="TETRASPANIN-8-RELATED"/>
    <property type="match status" value="1"/>
</dbReference>
<evidence type="ECO:0000256" key="3">
    <source>
        <dbReference type="ARBA" id="ARBA00022692"/>
    </source>
</evidence>
<dbReference type="InParanoid" id="A0A200Q7I2"/>
<evidence type="ECO:0000256" key="2">
    <source>
        <dbReference type="ARBA" id="ARBA00006840"/>
    </source>
</evidence>
<accession>A0A200Q7I2</accession>
<dbReference type="GO" id="GO:0016020">
    <property type="term" value="C:membrane"/>
    <property type="evidence" value="ECO:0007669"/>
    <property type="project" value="UniProtKB-SubCell"/>
</dbReference>
<dbReference type="GO" id="GO:0009734">
    <property type="term" value="P:auxin-activated signaling pathway"/>
    <property type="evidence" value="ECO:0007669"/>
    <property type="project" value="InterPro"/>
</dbReference>
<comment type="subcellular location">
    <subcellularLocation>
        <location evidence="1">Membrane</location>
    </subcellularLocation>
</comment>
<name>A0A200Q7I2_MACCD</name>
<protein>
    <submittedName>
        <fullName evidence="7">Tetraspanin/Peripherin</fullName>
    </submittedName>
</protein>
<sequence length="103" mass="11648">MTSGCCKPPTYCGFTFVNATFWEVPKSGPAAQDSDCTTWSNNQDMLCYNCKSCKGGVLASLKRDWKHLTIFNISMLLFLIIVYTIAGCAFRDTRNDKRRRGYP</sequence>
<feature type="transmembrane region" description="Helical" evidence="6">
    <location>
        <begin position="70"/>
        <end position="90"/>
    </location>
</feature>
<evidence type="ECO:0000313" key="8">
    <source>
        <dbReference type="Proteomes" id="UP000195402"/>
    </source>
</evidence>
<evidence type="ECO:0000256" key="6">
    <source>
        <dbReference type="SAM" id="Phobius"/>
    </source>
</evidence>
<comment type="caution">
    <text evidence="7">The sequence shown here is derived from an EMBL/GenBank/DDBJ whole genome shotgun (WGS) entry which is preliminary data.</text>
</comment>
<dbReference type="InterPro" id="IPR044991">
    <property type="entry name" value="TET_plant"/>
</dbReference>
<evidence type="ECO:0000256" key="5">
    <source>
        <dbReference type="ARBA" id="ARBA00023136"/>
    </source>
</evidence>
<keyword evidence="3 6" id="KW-0812">Transmembrane</keyword>